<sequence length="88" mass="9977">MKLEELNFKKIAIICACTLVGGLTFCYGIFPPILKFMLKQNVLLKPGTQMRGMFEKMPFPLDFKIHLFNVSNPEEIMKGGKPKIKDVG</sequence>
<keyword evidence="4" id="KW-1003">Cell membrane</keyword>
<keyword evidence="10" id="KW-1015">Disulfide bond</keyword>
<dbReference type="Proteomes" id="UP001562425">
    <property type="component" value="Unassembled WGS sequence"/>
</dbReference>
<proteinExistence type="inferred from homology"/>
<evidence type="ECO:0000256" key="5">
    <source>
        <dbReference type="ARBA" id="ARBA00022606"/>
    </source>
</evidence>
<dbReference type="GO" id="GO:0005886">
    <property type="term" value="C:plasma membrane"/>
    <property type="evidence" value="ECO:0007669"/>
    <property type="project" value="UniProtKB-SubCell"/>
</dbReference>
<comment type="subcellular location">
    <subcellularLocation>
        <location evidence="2">Cell membrane</location>
        <topology evidence="2">Multi-pass membrane protein</topology>
    </subcellularLocation>
</comment>
<evidence type="ECO:0000256" key="3">
    <source>
        <dbReference type="ARBA" id="ARBA00010532"/>
    </source>
</evidence>
<keyword evidence="7" id="KW-0552">Olfaction</keyword>
<dbReference type="InterPro" id="IPR002159">
    <property type="entry name" value="CD36_fam"/>
</dbReference>
<dbReference type="PANTHER" id="PTHR11923">
    <property type="entry name" value="SCAVENGER RECEPTOR CLASS B TYPE-1 SR-B1"/>
    <property type="match status" value="1"/>
</dbReference>
<evidence type="ECO:0000313" key="16">
    <source>
        <dbReference type="Proteomes" id="UP001562425"/>
    </source>
</evidence>
<evidence type="ECO:0000256" key="13">
    <source>
        <dbReference type="ARBA" id="ARBA00040646"/>
    </source>
</evidence>
<evidence type="ECO:0000256" key="4">
    <source>
        <dbReference type="ARBA" id="ARBA00022475"/>
    </source>
</evidence>
<evidence type="ECO:0000256" key="2">
    <source>
        <dbReference type="ARBA" id="ARBA00004651"/>
    </source>
</evidence>
<dbReference type="Pfam" id="PF01130">
    <property type="entry name" value="CD36"/>
    <property type="match status" value="1"/>
</dbReference>
<dbReference type="PRINTS" id="PR01609">
    <property type="entry name" value="CD36FAMILY"/>
</dbReference>
<name>A0ABD1CJ47_CULPP</name>
<evidence type="ECO:0000256" key="14">
    <source>
        <dbReference type="SAM" id="Phobius"/>
    </source>
</evidence>
<comment type="similarity">
    <text evidence="3">Belongs to the CD36 family.</text>
</comment>
<reference evidence="15 16" key="1">
    <citation type="submission" date="2024-05" db="EMBL/GenBank/DDBJ databases">
        <title>Culex pipiens pipiens assembly and annotation.</title>
        <authorList>
            <person name="Alout H."/>
            <person name="Durand T."/>
        </authorList>
    </citation>
    <scope>NUCLEOTIDE SEQUENCE [LARGE SCALE GENOMIC DNA]</scope>
    <source>
        <strain evidence="15">HA-2024</strain>
        <tissue evidence="15">Whole body</tissue>
    </source>
</reference>
<protein>
    <recommendedName>
        <fullName evidence="13">Sensory neuron membrane protein 1</fullName>
    </recommendedName>
</protein>
<keyword evidence="16" id="KW-1185">Reference proteome</keyword>
<feature type="transmembrane region" description="Helical" evidence="14">
    <location>
        <begin position="12"/>
        <end position="30"/>
    </location>
</feature>
<keyword evidence="6 14" id="KW-0812">Transmembrane</keyword>
<dbReference type="AlphaFoldDB" id="A0ABD1CJ47"/>
<keyword evidence="12" id="KW-0325">Glycoprotein</keyword>
<evidence type="ECO:0000256" key="7">
    <source>
        <dbReference type="ARBA" id="ARBA00022725"/>
    </source>
</evidence>
<keyword evidence="5" id="KW-0716">Sensory transduction</keyword>
<evidence type="ECO:0000256" key="6">
    <source>
        <dbReference type="ARBA" id="ARBA00022692"/>
    </source>
</evidence>
<evidence type="ECO:0000256" key="10">
    <source>
        <dbReference type="ARBA" id="ARBA00023157"/>
    </source>
</evidence>
<organism evidence="15 16">
    <name type="scientific">Culex pipiens pipiens</name>
    <name type="common">Northern house mosquito</name>
    <dbReference type="NCBI Taxonomy" id="38569"/>
    <lineage>
        <taxon>Eukaryota</taxon>
        <taxon>Metazoa</taxon>
        <taxon>Ecdysozoa</taxon>
        <taxon>Arthropoda</taxon>
        <taxon>Hexapoda</taxon>
        <taxon>Insecta</taxon>
        <taxon>Pterygota</taxon>
        <taxon>Neoptera</taxon>
        <taxon>Endopterygota</taxon>
        <taxon>Diptera</taxon>
        <taxon>Nematocera</taxon>
        <taxon>Culicoidea</taxon>
        <taxon>Culicidae</taxon>
        <taxon>Culicinae</taxon>
        <taxon>Culicini</taxon>
        <taxon>Culex</taxon>
        <taxon>Culex</taxon>
    </lineage>
</organism>
<accession>A0ABD1CJ47</accession>
<evidence type="ECO:0000256" key="8">
    <source>
        <dbReference type="ARBA" id="ARBA00022989"/>
    </source>
</evidence>
<keyword evidence="8 14" id="KW-1133">Transmembrane helix</keyword>
<dbReference type="EMBL" id="JBEHCU010011729">
    <property type="protein sequence ID" value="KAL1376366.1"/>
    <property type="molecule type" value="Genomic_DNA"/>
</dbReference>
<evidence type="ECO:0000256" key="11">
    <source>
        <dbReference type="ARBA" id="ARBA00023170"/>
    </source>
</evidence>
<dbReference type="GO" id="GO:0007608">
    <property type="term" value="P:sensory perception of smell"/>
    <property type="evidence" value="ECO:0007669"/>
    <property type="project" value="UniProtKB-KW"/>
</dbReference>
<evidence type="ECO:0000256" key="12">
    <source>
        <dbReference type="ARBA" id="ARBA00023180"/>
    </source>
</evidence>
<keyword evidence="11" id="KW-0675">Receptor</keyword>
<gene>
    <name evidence="15" type="ORF">pipiens_016930</name>
</gene>
<feature type="non-terminal residue" evidence="15">
    <location>
        <position position="88"/>
    </location>
</feature>
<dbReference type="PANTHER" id="PTHR11923:SF69">
    <property type="entry name" value="SENSORY NEURON MEMBRANE PROTEIN 1"/>
    <property type="match status" value="1"/>
</dbReference>
<comment type="caution">
    <text evidence="15">The sequence shown here is derived from an EMBL/GenBank/DDBJ whole genome shotgun (WGS) entry which is preliminary data.</text>
</comment>
<evidence type="ECO:0000313" key="15">
    <source>
        <dbReference type="EMBL" id="KAL1376366.1"/>
    </source>
</evidence>
<evidence type="ECO:0000256" key="9">
    <source>
        <dbReference type="ARBA" id="ARBA00023136"/>
    </source>
</evidence>
<keyword evidence="9 14" id="KW-0472">Membrane</keyword>
<evidence type="ECO:0000256" key="1">
    <source>
        <dbReference type="ARBA" id="ARBA00003156"/>
    </source>
</evidence>
<comment type="function">
    <text evidence="1">Plays an olfactory role that is not restricted to pheromone sensitivity.</text>
</comment>